<dbReference type="EMBL" id="WTPW01001283">
    <property type="protein sequence ID" value="KAF0445368.1"/>
    <property type="molecule type" value="Genomic_DNA"/>
</dbReference>
<feature type="domain" description="UBP-type" evidence="14">
    <location>
        <begin position="20"/>
        <end position="141"/>
    </location>
</feature>
<dbReference type="GO" id="GO:0008270">
    <property type="term" value="F:zinc ion binding"/>
    <property type="evidence" value="ECO:0007669"/>
    <property type="project" value="UniProtKB-KW"/>
</dbReference>
<comment type="subcellular location">
    <subcellularLocation>
        <location evidence="1">Cytoplasm</location>
        <location evidence="1">Cytoskeleton</location>
        <location evidence="1">Microtubule organizing center</location>
        <location evidence="1">Centrosome</location>
    </subcellularLocation>
    <subcellularLocation>
        <location evidence="2">Cytoplasm</location>
        <location evidence="2">Perinuclear region</location>
    </subcellularLocation>
</comment>
<evidence type="ECO:0000313" key="17">
    <source>
        <dbReference type="Proteomes" id="UP000439903"/>
    </source>
</evidence>
<keyword evidence="5" id="KW-0254">Endocytosis</keyword>
<dbReference type="PROSITE" id="PS50235">
    <property type="entry name" value="USP_3"/>
    <property type="match status" value="1"/>
</dbReference>
<evidence type="ECO:0000256" key="2">
    <source>
        <dbReference type="ARBA" id="ARBA00004556"/>
    </source>
</evidence>
<comment type="catalytic activity">
    <reaction evidence="12">
        <text>Thiol-dependent hydrolysis of ester, thioester, amide, peptide and isopeptide bonds formed by the C-terminal Gly of ubiquitin (a 76-residue protein attached to proteins as an intracellular targeting signal).</text>
        <dbReference type="EC" id="3.4.19.12"/>
    </reaction>
</comment>
<evidence type="ECO:0000259" key="15">
    <source>
        <dbReference type="PROSITE" id="PS51283"/>
    </source>
</evidence>
<dbReference type="GO" id="GO:0006897">
    <property type="term" value="P:endocytosis"/>
    <property type="evidence" value="ECO:0007669"/>
    <property type="project" value="UniProtKB-KW"/>
</dbReference>
<dbReference type="InterPro" id="IPR028889">
    <property type="entry name" value="USP"/>
</dbReference>
<dbReference type="CDD" id="cd02674">
    <property type="entry name" value="Peptidase_C19R"/>
    <property type="match status" value="1"/>
</dbReference>
<dbReference type="Pfam" id="PF00443">
    <property type="entry name" value="UCH"/>
    <property type="match status" value="1"/>
</dbReference>
<keyword evidence="17" id="KW-1185">Reference proteome</keyword>
<dbReference type="SUPFAM" id="SSF143791">
    <property type="entry name" value="DUSP-like"/>
    <property type="match status" value="2"/>
</dbReference>
<evidence type="ECO:0000256" key="4">
    <source>
        <dbReference type="ARBA" id="ARBA00022490"/>
    </source>
</evidence>
<dbReference type="Gene3D" id="3.30.40.10">
    <property type="entry name" value="Zinc/RING finger domain, C3HC4 (zinc finger)"/>
    <property type="match status" value="1"/>
</dbReference>
<evidence type="ECO:0000256" key="5">
    <source>
        <dbReference type="ARBA" id="ARBA00022583"/>
    </source>
</evidence>
<evidence type="ECO:0000256" key="12">
    <source>
        <dbReference type="RuleBase" id="RU366025"/>
    </source>
</evidence>
<dbReference type="EC" id="3.4.19.12" evidence="12"/>
<dbReference type="AlphaFoldDB" id="A0A8H4A6E3"/>
<reference evidence="16 17" key="1">
    <citation type="journal article" date="2019" name="Environ. Microbiol.">
        <title>At the nexus of three kingdoms: the genome of the mycorrhizal fungus Gigaspora margarita provides insights into plant, endobacterial and fungal interactions.</title>
        <authorList>
            <person name="Venice F."/>
            <person name="Ghignone S."/>
            <person name="Salvioli di Fossalunga A."/>
            <person name="Amselem J."/>
            <person name="Novero M."/>
            <person name="Xianan X."/>
            <person name="Sedzielewska Toro K."/>
            <person name="Morin E."/>
            <person name="Lipzen A."/>
            <person name="Grigoriev I.V."/>
            <person name="Henrissat B."/>
            <person name="Martin F.M."/>
            <person name="Bonfante P."/>
        </authorList>
    </citation>
    <scope>NUCLEOTIDE SEQUENCE [LARGE SCALE GENOMIC DNA]</scope>
    <source>
        <strain evidence="16 17">BEG34</strain>
    </source>
</reference>
<keyword evidence="7" id="KW-0677">Repeat</keyword>
<keyword evidence="6" id="KW-0479">Metal-binding</keyword>
<dbReference type="GO" id="GO:0016579">
    <property type="term" value="P:protein deubiquitination"/>
    <property type="evidence" value="ECO:0007669"/>
    <property type="project" value="InterPro"/>
</dbReference>
<dbReference type="SMART" id="SM00695">
    <property type="entry name" value="DUSP"/>
    <property type="match status" value="2"/>
</dbReference>
<dbReference type="SUPFAM" id="SSF57850">
    <property type="entry name" value="RING/U-box"/>
    <property type="match status" value="1"/>
</dbReference>
<evidence type="ECO:0000256" key="9">
    <source>
        <dbReference type="ARBA" id="ARBA00022833"/>
    </source>
</evidence>
<keyword evidence="12" id="KW-0645">Protease</keyword>
<dbReference type="GO" id="GO:0006508">
    <property type="term" value="P:proteolysis"/>
    <property type="evidence" value="ECO:0007669"/>
    <property type="project" value="UniProtKB-KW"/>
</dbReference>
<protein>
    <recommendedName>
        <fullName evidence="12">Ubiquitin carboxyl-terminal hydrolase</fullName>
        <ecNumber evidence="12">3.4.19.12</ecNumber>
    </recommendedName>
</protein>
<dbReference type="Pfam" id="PF02148">
    <property type="entry name" value="zf-UBP"/>
    <property type="match status" value="1"/>
</dbReference>
<dbReference type="Gene3D" id="3.90.70.10">
    <property type="entry name" value="Cysteine proteinases"/>
    <property type="match status" value="1"/>
</dbReference>
<accession>A0A8H4A6E3</accession>
<keyword evidence="12" id="KW-0378">Hydrolase</keyword>
<comment type="similarity">
    <text evidence="3">Belongs to the peptidase C19 family. USP20/USP33 subfamily.</text>
</comment>
<dbReference type="Pfam" id="PF06337">
    <property type="entry name" value="DUSP"/>
    <property type="match status" value="1"/>
</dbReference>
<dbReference type="GO" id="GO:0004843">
    <property type="term" value="F:cysteine-type deubiquitinase activity"/>
    <property type="evidence" value="ECO:0007669"/>
    <property type="project" value="UniProtKB-UniRule"/>
</dbReference>
<evidence type="ECO:0000256" key="7">
    <source>
        <dbReference type="ARBA" id="ARBA00022737"/>
    </source>
</evidence>
<dbReference type="PANTHER" id="PTHR21646">
    <property type="entry name" value="UBIQUITIN CARBOXYL-TERMINAL HYDROLASE"/>
    <property type="match status" value="1"/>
</dbReference>
<dbReference type="InterPro" id="IPR001394">
    <property type="entry name" value="Peptidase_C19_UCH"/>
</dbReference>
<dbReference type="PROSITE" id="PS00973">
    <property type="entry name" value="USP_2"/>
    <property type="match status" value="1"/>
</dbReference>
<comment type="caution">
    <text evidence="16">The sequence shown here is derived from an EMBL/GenBank/DDBJ whole genome shotgun (WGS) entry which is preliminary data.</text>
</comment>
<organism evidence="16 17">
    <name type="scientific">Gigaspora margarita</name>
    <dbReference type="NCBI Taxonomy" id="4874"/>
    <lineage>
        <taxon>Eukaryota</taxon>
        <taxon>Fungi</taxon>
        <taxon>Fungi incertae sedis</taxon>
        <taxon>Mucoromycota</taxon>
        <taxon>Glomeromycotina</taxon>
        <taxon>Glomeromycetes</taxon>
        <taxon>Diversisporales</taxon>
        <taxon>Gigasporaceae</taxon>
        <taxon>Gigaspora</taxon>
    </lineage>
</organism>
<keyword evidence="9" id="KW-0862">Zinc</keyword>
<evidence type="ECO:0000256" key="3">
    <source>
        <dbReference type="ARBA" id="ARBA00008269"/>
    </source>
</evidence>
<keyword evidence="4" id="KW-0963">Cytoplasm</keyword>
<name>A0A8H4A6E3_GIGMA</name>
<dbReference type="InterPro" id="IPR013083">
    <property type="entry name" value="Znf_RING/FYVE/PHD"/>
</dbReference>
<dbReference type="Gene3D" id="3.30.2230.10">
    <property type="entry name" value="DUSP-like"/>
    <property type="match status" value="2"/>
</dbReference>
<dbReference type="PROSITE" id="PS00972">
    <property type="entry name" value="USP_1"/>
    <property type="match status" value="1"/>
</dbReference>
<dbReference type="InterPro" id="IPR038765">
    <property type="entry name" value="Papain-like_cys_pep_sf"/>
</dbReference>
<dbReference type="PROSITE" id="PS50271">
    <property type="entry name" value="ZF_UBP"/>
    <property type="match status" value="1"/>
</dbReference>
<evidence type="ECO:0000313" key="16">
    <source>
        <dbReference type="EMBL" id="KAF0445368.1"/>
    </source>
</evidence>
<sequence>MSKRQYSDRAFSPASSAKKVTCPHIERYCKHGSPVAKIESSAFKRQVSSSTLCCDWCEAKIPRVWICLYSRCRTVVCSSSSRSHMREHYDLTYKENKPEATHAVYINPRTLNIWCYGCGFEINPFSKDHELSQETRNYLKIVVRSLQVKRNKSQHSIDQLTIDVPGLVGLKNLGNTCYASAALQCLSNTPALTNYFTYCNAYIPRNININVNPKHPKYRLAEPFNQFMEAMWSGISPIFAPTRLISEIKKHNEIFQGFSQEDSAEFLRVILDKLDEELPYPQNRLNYTQTNGNIDNLVYLNNSSSLYALYMNTHSPSLFAGVDTMVNDHYASGISSTASSASSITTYEKFQRRHSSPVSIINEIFQGVYESKIKCLYCKKESLKDDYFYVLPIQVDKRFKLKSQEKGSNGVLNNVVGSIGDWLGIGGRTVKLQDCLSAFCATENLTGEDKYRCDGCKSLNDCQKTLRITRLPESLCIQLKRFRFDSYLSSKIVTHVHFPMEDLDMSPYFKEAKDSPDNSKYSLYGLILHRGGIGGGHYIAYAKNSIDDSWYEFDDTYVTKKTEAEISRLEAYVLFYKKTSPKKEQERQDILSKINDSTSETHLFISRLWFNRWQFMMTPGPITNYDFICSHGGVNWRVYPKLHDMVVRIPFSVYTLLMEKYGTDGSPTFHADDYGRAGCKICEQEERKLDQRRRKEARDIDQIDTNVINRGECWYLISNAWLQSWHNFKNGGPLPGTIDNTTFLQEDGRPKPGMRRAIDYRAVNANVWNYFVHAYGGGPICIRGTIDLYSSPYTL</sequence>
<gene>
    <name evidence="16" type="ORF">F8M41_003230</name>
</gene>
<dbReference type="InterPro" id="IPR035927">
    <property type="entry name" value="DUSP-like_sf"/>
</dbReference>
<keyword evidence="12" id="KW-0788">Thiol protease</keyword>
<keyword evidence="8 11" id="KW-0863">Zinc-finger</keyword>
<keyword evidence="12" id="KW-0833">Ubl conjugation pathway</keyword>
<dbReference type="PROSITE" id="PS51283">
    <property type="entry name" value="DUSP"/>
    <property type="match status" value="2"/>
</dbReference>
<evidence type="ECO:0000256" key="1">
    <source>
        <dbReference type="ARBA" id="ARBA00004300"/>
    </source>
</evidence>
<evidence type="ECO:0000259" key="13">
    <source>
        <dbReference type="PROSITE" id="PS50235"/>
    </source>
</evidence>
<keyword evidence="10" id="KW-0206">Cytoskeleton</keyword>
<dbReference type="InterPro" id="IPR050185">
    <property type="entry name" value="Ub_carboxyl-term_hydrolase"/>
</dbReference>
<evidence type="ECO:0000259" key="14">
    <source>
        <dbReference type="PROSITE" id="PS50271"/>
    </source>
</evidence>
<evidence type="ECO:0000256" key="8">
    <source>
        <dbReference type="ARBA" id="ARBA00022771"/>
    </source>
</evidence>
<dbReference type="GO" id="GO:0048471">
    <property type="term" value="C:perinuclear region of cytoplasm"/>
    <property type="evidence" value="ECO:0007669"/>
    <property type="project" value="UniProtKB-SubCell"/>
</dbReference>
<dbReference type="Proteomes" id="UP000439903">
    <property type="component" value="Unassembled WGS sequence"/>
</dbReference>
<dbReference type="OrthoDB" id="289038at2759"/>
<dbReference type="InterPro" id="IPR018200">
    <property type="entry name" value="USP_CS"/>
</dbReference>
<feature type="domain" description="DUSP" evidence="15">
    <location>
        <begin position="581"/>
        <end position="674"/>
    </location>
</feature>
<evidence type="ECO:0000256" key="10">
    <source>
        <dbReference type="ARBA" id="ARBA00023212"/>
    </source>
</evidence>
<dbReference type="PANTHER" id="PTHR21646:SF86">
    <property type="entry name" value="UBIQUITIN CARBOXYL-TERMINAL HYDROLASE"/>
    <property type="match status" value="1"/>
</dbReference>
<feature type="domain" description="USP" evidence="13">
    <location>
        <begin position="168"/>
        <end position="579"/>
    </location>
</feature>
<evidence type="ECO:0000256" key="11">
    <source>
        <dbReference type="PROSITE-ProRule" id="PRU00502"/>
    </source>
</evidence>
<dbReference type="SUPFAM" id="SSF54001">
    <property type="entry name" value="Cysteine proteinases"/>
    <property type="match status" value="1"/>
</dbReference>
<dbReference type="InterPro" id="IPR006615">
    <property type="entry name" value="Pept_C19_DUSP"/>
</dbReference>
<evidence type="ECO:0000256" key="6">
    <source>
        <dbReference type="ARBA" id="ARBA00022723"/>
    </source>
</evidence>
<feature type="domain" description="DUSP" evidence="15">
    <location>
        <begin position="687"/>
        <end position="786"/>
    </location>
</feature>
<proteinExistence type="inferred from homology"/>
<dbReference type="InterPro" id="IPR001607">
    <property type="entry name" value="Znf_UBP"/>
</dbReference>